<evidence type="ECO:0000313" key="2">
    <source>
        <dbReference type="Proteomes" id="UP000051643"/>
    </source>
</evidence>
<sequence>MKKYTLILLSLISVVACSKNDDSIQQEILQADKVIFGGVYGMCGGDCRDLYLINSKGLYKDADNTSDEYGDWSNTTFEEKMNEGKFNAAKRLFEVPSSLLNQGQDESEELIVQSWADVDYYLYIEKDGKSKELILDHIHKDASPEIKSYFKTFLESYKELGGYMIDTTNIERYY</sequence>
<protein>
    <submittedName>
        <fullName evidence="1">Uncharacterized protein</fullName>
    </submittedName>
</protein>
<proteinExistence type="predicted"/>
<evidence type="ECO:0000313" key="1">
    <source>
        <dbReference type="EMBL" id="KRG27237.1"/>
    </source>
</evidence>
<gene>
    <name evidence="1" type="ORF">APR42_12090</name>
</gene>
<dbReference type="OrthoDB" id="5522116at2"/>
<name>A0A0Q9Z345_9FLAO</name>
<organism evidence="1 2">
    <name type="scientific">Salegentibacter mishustinae</name>
    <dbReference type="NCBI Taxonomy" id="270918"/>
    <lineage>
        <taxon>Bacteria</taxon>
        <taxon>Pseudomonadati</taxon>
        <taxon>Bacteroidota</taxon>
        <taxon>Flavobacteriia</taxon>
        <taxon>Flavobacteriales</taxon>
        <taxon>Flavobacteriaceae</taxon>
        <taxon>Salegentibacter</taxon>
    </lineage>
</organism>
<keyword evidence="2" id="KW-1185">Reference proteome</keyword>
<dbReference type="AlphaFoldDB" id="A0A0Q9Z345"/>
<reference evidence="1" key="1">
    <citation type="submission" date="2015-10" db="EMBL/GenBank/DDBJ databases">
        <title>Draft genome sequence of Salegentibacter mishustinae KCTC 12263.</title>
        <authorList>
            <person name="Lin W."/>
            <person name="Zheng Q."/>
        </authorList>
    </citation>
    <scope>NUCLEOTIDE SEQUENCE [LARGE SCALE GENOMIC DNA]</scope>
    <source>
        <strain evidence="1">KCTC 12263</strain>
    </source>
</reference>
<dbReference type="PROSITE" id="PS51257">
    <property type="entry name" value="PROKAR_LIPOPROTEIN"/>
    <property type="match status" value="1"/>
</dbReference>
<dbReference type="Proteomes" id="UP000051643">
    <property type="component" value="Unassembled WGS sequence"/>
</dbReference>
<dbReference type="EMBL" id="LKTP01000037">
    <property type="protein sequence ID" value="KRG27237.1"/>
    <property type="molecule type" value="Genomic_DNA"/>
</dbReference>
<dbReference type="RefSeq" id="WP_057483131.1">
    <property type="nucleotide sequence ID" value="NZ_BMWR01000007.1"/>
</dbReference>
<comment type="caution">
    <text evidence="1">The sequence shown here is derived from an EMBL/GenBank/DDBJ whole genome shotgun (WGS) entry which is preliminary data.</text>
</comment>
<accession>A0A0Q9Z345</accession>
<dbReference type="STRING" id="270918.APR42_12090"/>